<dbReference type="AlphaFoldDB" id="A0A1M7HJL8"/>
<evidence type="ECO:0000256" key="5">
    <source>
        <dbReference type="ARBA" id="ARBA00013078"/>
    </source>
</evidence>
<dbReference type="SUPFAM" id="SSF56784">
    <property type="entry name" value="HAD-like"/>
    <property type="match status" value="1"/>
</dbReference>
<evidence type="ECO:0000256" key="4">
    <source>
        <dbReference type="ARBA" id="ARBA00006171"/>
    </source>
</evidence>
<evidence type="ECO:0000313" key="11">
    <source>
        <dbReference type="EMBL" id="SHM28654.1"/>
    </source>
</evidence>
<evidence type="ECO:0000313" key="12">
    <source>
        <dbReference type="Proteomes" id="UP000322545"/>
    </source>
</evidence>
<dbReference type="InterPro" id="IPR050155">
    <property type="entry name" value="HAD-like_hydrolase_sf"/>
</dbReference>
<evidence type="ECO:0000256" key="3">
    <source>
        <dbReference type="ARBA" id="ARBA00004818"/>
    </source>
</evidence>
<dbReference type="Gene3D" id="3.40.50.1000">
    <property type="entry name" value="HAD superfamily/HAD-like"/>
    <property type="match status" value="1"/>
</dbReference>
<organism evidence="11 12">
    <name type="scientific">Roseovarius litoreus</name>
    <dbReference type="NCBI Taxonomy" id="1155722"/>
    <lineage>
        <taxon>Bacteria</taxon>
        <taxon>Pseudomonadati</taxon>
        <taxon>Pseudomonadota</taxon>
        <taxon>Alphaproteobacteria</taxon>
        <taxon>Rhodobacterales</taxon>
        <taxon>Roseobacteraceae</taxon>
        <taxon>Roseovarius</taxon>
    </lineage>
</organism>
<dbReference type="PANTHER" id="PTHR43434:SF1">
    <property type="entry name" value="PHOSPHOGLYCOLATE PHOSPHATASE"/>
    <property type="match status" value="1"/>
</dbReference>
<dbReference type="InterPro" id="IPR041492">
    <property type="entry name" value="HAD_2"/>
</dbReference>
<dbReference type="EC" id="3.1.3.18" evidence="5 10"/>
<dbReference type="NCBIfam" id="TIGR01549">
    <property type="entry name" value="HAD-SF-IA-v1"/>
    <property type="match status" value="1"/>
</dbReference>
<evidence type="ECO:0000256" key="1">
    <source>
        <dbReference type="ARBA" id="ARBA00000830"/>
    </source>
</evidence>
<dbReference type="Proteomes" id="UP000322545">
    <property type="component" value="Unassembled WGS sequence"/>
</dbReference>
<comment type="pathway">
    <text evidence="3 10">Organic acid metabolism; glycolate biosynthesis; glycolate from 2-phosphoglycolate: step 1/1.</text>
</comment>
<dbReference type="SFLD" id="SFLDG01135">
    <property type="entry name" value="C1.5.6:_HAD__Beta-PGM__Phospha"/>
    <property type="match status" value="1"/>
</dbReference>
<feature type="binding site" evidence="10">
    <location>
        <position position="167"/>
    </location>
    <ligand>
        <name>Mg(2+)</name>
        <dbReference type="ChEBI" id="CHEBI:18420"/>
    </ligand>
</feature>
<reference evidence="11 12" key="1">
    <citation type="submission" date="2016-11" db="EMBL/GenBank/DDBJ databases">
        <authorList>
            <person name="Varghese N."/>
            <person name="Submissions S."/>
        </authorList>
    </citation>
    <scope>NUCLEOTIDE SEQUENCE [LARGE SCALE GENOMIC DNA]</scope>
    <source>
        <strain evidence="11 12">DSM 28249</strain>
    </source>
</reference>
<keyword evidence="9 10" id="KW-0119">Carbohydrate metabolism</keyword>
<dbReference type="HAMAP" id="MF_00495">
    <property type="entry name" value="GPH_hydrolase_bact"/>
    <property type="match status" value="1"/>
</dbReference>
<dbReference type="Gene3D" id="1.10.150.240">
    <property type="entry name" value="Putative phosphatase, domain 2"/>
    <property type="match status" value="1"/>
</dbReference>
<dbReference type="GO" id="GO:0006281">
    <property type="term" value="P:DNA repair"/>
    <property type="evidence" value="ECO:0007669"/>
    <property type="project" value="TreeGrafter"/>
</dbReference>
<evidence type="ECO:0000256" key="7">
    <source>
        <dbReference type="ARBA" id="ARBA00022801"/>
    </source>
</evidence>
<dbReference type="InterPro" id="IPR006439">
    <property type="entry name" value="HAD-SF_hydro_IA"/>
</dbReference>
<gene>
    <name evidence="11" type="ORF">SAMN05443432_10630</name>
</gene>
<evidence type="ECO:0000256" key="10">
    <source>
        <dbReference type="HAMAP-Rule" id="MF_00495"/>
    </source>
</evidence>
<dbReference type="InterPro" id="IPR036412">
    <property type="entry name" value="HAD-like_sf"/>
</dbReference>
<comment type="similarity">
    <text evidence="4 10">Belongs to the HAD-like hydrolase superfamily. CbbY/CbbZ/Gph/YieH family.</text>
</comment>
<feature type="binding site" evidence="10">
    <location>
        <position position="10"/>
    </location>
    <ligand>
        <name>Mg(2+)</name>
        <dbReference type="ChEBI" id="CHEBI:18420"/>
    </ligand>
</feature>
<dbReference type="GO" id="GO:0008967">
    <property type="term" value="F:phosphoglycolate phosphatase activity"/>
    <property type="evidence" value="ECO:0007669"/>
    <property type="project" value="UniProtKB-UniRule"/>
</dbReference>
<dbReference type="NCBIfam" id="TIGR01449">
    <property type="entry name" value="PGP_bact"/>
    <property type="match status" value="1"/>
</dbReference>
<feature type="binding site" evidence="10">
    <location>
        <position position="8"/>
    </location>
    <ligand>
        <name>Mg(2+)</name>
        <dbReference type="ChEBI" id="CHEBI:18420"/>
    </ligand>
</feature>
<dbReference type="GO" id="GO:0005975">
    <property type="term" value="P:carbohydrate metabolic process"/>
    <property type="evidence" value="ECO:0007669"/>
    <property type="project" value="InterPro"/>
</dbReference>
<dbReference type="EMBL" id="FRCB01000006">
    <property type="protein sequence ID" value="SHM28654.1"/>
    <property type="molecule type" value="Genomic_DNA"/>
</dbReference>
<dbReference type="GO" id="GO:0046295">
    <property type="term" value="P:glycolate biosynthetic process"/>
    <property type="evidence" value="ECO:0007669"/>
    <property type="project" value="UniProtKB-UniRule"/>
</dbReference>
<name>A0A1M7HJL8_9RHOB</name>
<dbReference type="SFLD" id="SFLDG01129">
    <property type="entry name" value="C1.5:_HAD__Beta-PGM__Phosphata"/>
    <property type="match status" value="1"/>
</dbReference>
<dbReference type="InterPro" id="IPR037512">
    <property type="entry name" value="PGPase_prok"/>
</dbReference>
<comment type="catalytic activity">
    <reaction evidence="1 10">
        <text>2-phosphoglycolate + H2O = glycolate + phosphate</text>
        <dbReference type="Rhea" id="RHEA:14369"/>
        <dbReference type="ChEBI" id="CHEBI:15377"/>
        <dbReference type="ChEBI" id="CHEBI:29805"/>
        <dbReference type="ChEBI" id="CHEBI:43474"/>
        <dbReference type="ChEBI" id="CHEBI:58033"/>
        <dbReference type="EC" id="3.1.3.18"/>
    </reaction>
</comment>
<dbReference type="InterPro" id="IPR023198">
    <property type="entry name" value="PGP-like_dom2"/>
</dbReference>
<comment type="function">
    <text evidence="10">Specifically catalyzes the dephosphorylation of 2-phosphoglycolate. Is involved in the dissimilation of the intracellular 2-phosphoglycolate formed during the DNA repair of 3'-phosphoglycolate ends, a major class of DNA lesions induced by oxidative stress.</text>
</comment>
<feature type="active site" description="Nucleophile" evidence="10">
    <location>
        <position position="8"/>
    </location>
</feature>
<dbReference type="UniPathway" id="UPA00865">
    <property type="reaction ID" value="UER00834"/>
</dbReference>
<evidence type="ECO:0000256" key="9">
    <source>
        <dbReference type="ARBA" id="ARBA00023277"/>
    </source>
</evidence>
<keyword evidence="6 10" id="KW-0479">Metal-binding</keyword>
<comment type="cofactor">
    <cofactor evidence="2 10">
        <name>Mg(2+)</name>
        <dbReference type="ChEBI" id="CHEBI:18420"/>
    </cofactor>
</comment>
<accession>A0A1M7HJL8</accession>
<keyword evidence="7 10" id="KW-0378">Hydrolase</keyword>
<dbReference type="GO" id="GO:0005829">
    <property type="term" value="C:cytosol"/>
    <property type="evidence" value="ECO:0007669"/>
    <property type="project" value="TreeGrafter"/>
</dbReference>
<keyword evidence="12" id="KW-1185">Reference proteome</keyword>
<dbReference type="Pfam" id="PF13419">
    <property type="entry name" value="HAD_2"/>
    <property type="match status" value="1"/>
</dbReference>
<sequence length="223" mass="22642">MSGAVIFDLDGTLVDSAPDICAAAGSVIARHGLEPLTLEQTRSYVGHGAEQFVQRCLAARGVADRPGLKAEVLAGFLDIYESAVSLTVPYPGVVAALGQLAGMGLSLGVCTNKPAAPAHAVLRHLGLDGHFAVVIGGDSLAQRKPDPAPLQAAIAGLGATATVFVGDSEVDAETAQRAGVAFALYTEGYRKAPVSDLPHDAAFDDFADLPGIVQGCLGLNGVA</sequence>
<dbReference type="InterPro" id="IPR023214">
    <property type="entry name" value="HAD_sf"/>
</dbReference>
<protein>
    <recommendedName>
        <fullName evidence="5 10">Phosphoglycolate phosphatase</fullName>
        <shortName evidence="10">PGP</shortName>
        <shortName evidence="10">PGPase</shortName>
        <ecNumber evidence="5 10">3.1.3.18</ecNumber>
    </recommendedName>
</protein>
<dbReference type="GO" id="GO:0046872">
    <property type="term" value="F:metal ion binding"/>
    <property type="evidence" value="ECO:0007669"/>
    <property type="project" value="UniProtKB-KW"/>
</dbReference>
<dbReference type="PANTHER" id="PTHR43434">
    <property type="entry name" value="PHOSPHOGLYCOLATE PHOSPHATASE"/>
    <property type="match status" value="1"/>
</dbReference>
<dbReference type="RefSeq" id="WP_149779876.1">
    <property type="nucleotide sequence ID" value="NZ_FRCB01000006.1"/>
</dbReference>
<proteinExistence type="inferred from homology"/>
<evidence type="ECO:0000256" key="6">
    <source>
        <dbReference type="ARBA" id="ARBA00022723"/>
    </source>
</evidence>
<evidence type="ECO:0000256" key="8">
    <source>
        <dbReference type="ARBA" id="ARBA00022842"/>
    </source>
</evidence>
<dbReference type="SFLD" id="SFLDS00003">
    <property type="entry name" value="Haloacid_Dehalogenase"/>
    <property type="match status" value="1"/>
</dbReference>
<evidence type="ECO:0000256" key="2">
    <source>
        <dbReference type="ARBA" id="ARBA00001946"/>
    </source>
</evidence>
<keyword evidence="8 10" id="KW-0460">Magnesium</keyword>